<protein>
    <recommendedName>
        <fullName evidence="3">XRE family transcriptional regulator</fullName>
    </recommendedName>
</protein>
<dbReference type="Gene3D" id="1.10.260.40">
    <property type="entry name" value="lambda repressor-like DNA-binding domains"/>
    <property type="match status" value="1"/>
</dbReference>
<organism evidence="1 2">
    <name type="scientific">Hymenobacter defluvii</name>
    <dbReference type="NCBI Taxonomy" id="2054411"/>
    <lineage>
        <taxon>Bacteria</taxon>
        <taxon>Pseudomonadati</taxon>
        <taxon>Bacteroidota</taxon>
        <taxon>Cytophagia</taxon>
        <taxon>Cytophagales</taxon>
        <taxon>Hymenobacteraceae</taxon>
        <taxon>Hymenobacter</taxon>
    </lineage>
</organism>
<gene>
    <name evidence="1" type="ORF">J4D97_20895</name>
</gene>
<dbReference type="EMBL" id="JAGETX010000024">
    <property type="protein sequence ID" value="MBO3273121.1"/>
    <property type="molecule type" value="Genomic_DNA"/>
</dbReference>
<accession>A0ABS3THI6</accession>
<evidence type="ECO:0000313" key="1">
    <source>
        <dbReference type="EMBL" id="MBO3273121.1"/>
    </source>
</evidence>
<evidence type="ECO:0000313" key="2">
    <source>
        <dbReference type="Proteomes" id="UP000670527"/>
    </source>
</evidence>
<keyword evidence="2" id="KW-1185">Reference proteome</keyword>
<dbReference type="Proteomes" id="UP000670527">
    <property type="component" value="Unassembled WGS sequence"/>
</dbReference>
<dbReference type="RefSeq" id="WP_208309268.1">
    <property type="nucleotide sequence ID" value="NZ_JAGETX010000024.1"/>
</dbReference>
<proteinExistence type="predicted"/>
<reference evidence="1 2" key="1">
    <citation type="submission" date="2021-03" db="EMBL/GenBank/DDBJ databases">
        <authorList>
            <person name="Kim M.K."/>
        </authorList>
    </citation>
    <scope>NUCLEOTIDE SEQUENCE [LARGE SCALE GENOMIC DNA]</scope>
    <source>
        <strain evidence="1 2">BT507</strain>
    </source>
</reference>
<evidence type="ECO:0008006" key="3">
    <source>
        <dbReference type="Google" id="ProtNLM"/>
    </source>
</evidence>
<name>A0ABS3THI6_9BACT</name>
<dbReference type="InterPro" id="IPR010982">
    <property type="entry name" value="Lambda_DNA-bd_dom_sf"/>
</dbReference>
<sequence length="124" mass="13897">MMLRITIGKRFAMLRDELKGDEPWTQSKVASKTGLTTNQVARLEQSGAGSIDGFLTMLIFYLNQGYNLNWILMEDNEQVGKLFINENTKDIDTQGSIAALQTLKSSLTELLETEIDKVVVKLTP</sequence>
<comment type="caution">
    <text evidence="1">The sequence shown here is derived from an EMBL/GenBank/DDBJ whole genome shotgun (WGS) entry which is preliminary data.</text>
</comment>